<dbReference type="AlphaFoldDB" id="A0AAD9Q8H7"/>
<protein>
    <submittedName>
        <fullName evidence="1">Armadillo-like helical domain containing protein 1</fullName>
    </submittedName>
</protein>
<dbReference type="Proteomes" id="UP001249851">
    <property type="component" value="Unassembled WGS sequence"/>
</dbReference>
<organism evidence="1 2">
    <name type="scientific">Acropora cervicornis</name>
    <name type="common">Staghorn coral</name>
    <dbReference type="NCBI Taxonomy" id="6130"/>
    <lineage>
        <taxon>Eukaryota</taxon>
        <taxon>Metazoa</taxon>
        <taxon>Cnidaria</taxon>
        <taxon>Anthozoa</taxon>
        <taxon>Hexacorallia</taxon>
        <taxon>Scleractinia</taxon>
        <taxon>Astrocoeniina</taxon>
        <taxon>Acroporidae</taxon>
        <taxon>Acropora</taxon>
    </lineage>
</organism>
<reference evidence="1" key="1">
    <citation type="journal article" date="2023" name="G3 (Bethesda)">
        <title>Whole genome assembly and annotation of the endangered Caribbean coral Acropora cervicornis.</title>
        <authorList>
            <person name="Selwyn J.D."/>
            <person name="Vollmer S.V."/>
        </authorList>
    </citation>
    <scope>NUCLEOTIDE SEQUENCE</scope>
    <source>
        <strain evidence="1">K2</strain>
    </source>
</reference>
<evidence type="ECO:0000313" key="2">
    <source>
        <dbReference type="Proteomes" id="UP001249851"/>
    </source>
</evidence>
<evidence type="ECO:0000313" key="1">
    <source>
        <dbReference type="EMBL" id="KAK2556691.1"/>
    </source>
</evidence>
<dbReference type="InterPro" id="IPR041090">
    <property type="entry name" value="DUF5578"/>
</dbReference>
<sequence length="282" mass="31213">MKSDQASVAKLLQQWDHGSKNVRSKILQDFIASNQGKTGPELDLEFAHAASLFLTRVTAWLRLTHRFLAEFLEVGGIRAVAECLAKSNSEETQDCARNLLQQLSSGNPKYEGQVYKALIALLKCVSPKAQQMAAQTLRIVQVQYEASELIKDLMKYDVQHSLLKGLVTLLKPTKDDIKDSSEIPKRLSSRPHSLILAKESTEIAEGLVQLRCVHNLLFAMGNTLHADSQRQSGIALESHPDTMYVNMTAIQADVLVSNKVNIPGGESVNLFVIHKLSKPENS</sequence>
<gene>
    <name evidence="1" type="ORF">P5673_021242</name>
</gene>
<dbReference type="EMBL" id="JARQWQ010000054">
    <property type="protein sequence ID" value="KAK2556691.1"/>
    <property type="molecule type" value="Genomic_DNA"/>
</dbReference>
<dbReference type="InterPro" id="IPR011989">
    <property type="entry name" value="ARM-like"/>
</dbReference>
<accession>A0AAD9Q8H7</accession>
<dbReference type="PANTHER" id="PTHR34258:SF1">
    <property type="entry name" value="ARMADILLO-LIKE HELICAL DOMAIN CONTAINING PROTEIN 1"/>
    <property type="match status" value="1"/>
</dbReference>
<proteinExistence type="predicted"/>
<dbReference type="InterPro" id="IPR016024">
    <property type="entry name" value="ARM-type_fold"/>
</dbReference>
<name>A0AAD9Q8H7_ACRCE</name>
<keyword evidence="2" id="KW-1185">Reference proteome</keyword>
<dbReference type="PANTHER" id="PTHR34258">
    <property type="entry name" value="ARMADILLO-LIKE HELICAL DOMAIN CONTAINING PROTEIN 1"/>
    <property type="match status" value="1"/>
</dbReference>
<dbReference type="Pfam" id="PF17741">
    <property type="entry name" value="DUF5578"/>
    <property type="match status" value="2"/>
</dbReference>
<comment type="caution">
    <text evidence="1">The sequence shown here is derived from an EMBL/GenBank/DDBJ whole genome shotgun (WGS) entry which is preliminary data.</text>
</comment>
<reference evidence="1" key="2">
    <citation type="journal article" date="2023" name="Science">
        <title>Genomic signatures of disease resistance in endangered staghorn corals.</title>
        <authorList>
            <person name="Vollmer S.V."/>
            <person name="Selwyn J.D."/>
            <person name="Despard B.A."/>
            <person name="Roesel C.L."/>
        </authorList>
    </citation>
    <scope>NUCLEOTIDE SEQUENCE</scope>
    <source>
        <strain evidence="1">K2</strain>
    </source>
</reference>
<dbReference type="Gene3D" id="1.25.10.10">
    <property type="entry name" value="Leucine-rich Repeat Variant"/>
    <property type="match status" value="1"/>
</dbReference>
<dbReference type="SUPFAM" id="SSF48371">
    <property type="entry name" value="ARM repeat"/>
    <property type="match status" value="1"/>
</dbReference>